<protein>
    <recommendedName>
        <fullName evidence="1">Thioredoxin domain-containing protein</fullName>
    </recommendedName>
</protein>
<organism evidence="2 3">
    <name type="scientific">Modicella reniformis</name>
    <dbReference type="NCBI Taxonomy" id="1440133"/>
    <lineage>
        <taxon>Eukaryota</taxon>
        <taxon>Fungi</taxon>
        <taxon>Fungi incertae sedis</taxon>
        <taxon>Mucoromycota</taxon>
        <taxon>Mortierellomycotina</taxon>
        <taxon>Mortierellomycetes</taxon>
        <taxon>Mortierellales</taxon>
        <taxon>Mortierellaceae</taxon>
        <taxon>Modicella</taxon>
    </lineage>
</organism>
<sequence length="274" mass="30619">MASRYILSPLTDSELDKKLVEHHHQLLVLVFTTAWCKNCKRLSSAIEKMAGDLSNIATFIHVDVDELLQTVKKYNVESTPTFALFRGHVLQTSITAAQLPKKPTPEESDDQLLTWVSNTVKSFTQNWNASYSKITDHLAFSPTPTEYQINEGLIKVGFKSVIGMESKQNPGEYLAREGEFWKAAGIEFVSYPIKSADEISLNDFDEVLQLVETLPGPILIHSDIGQVAAIMVFVMVAKQNARKGSEVPVWARELAFDFDGLGRLTQAICAWVDK</sequence>
<feature type="domain" description="Thioredoxin" evidence="1">
    <location>
        <begin position="1"/>
        <end position="118"/>
    </location>
</feature>
<evidence type="ECO:0000313" key="2">
    <source>
        <dbReference type="EMBL" id="KAF9983712.1"/>
    </source>
</evidence>
<dbReference type="PANTHER" id="PTHR10438">
    <property type="entry name" value="THIOREDOXIN"/>
    <property type="match status" value="1"/>
</dbReference>
<dbReference type="Gene3D" id="3.90.190.10">
    <property type="entry name" value="Protein tyrosine phosphatase superfamily"/>
    <property type="match status" value="1"/>
</dbReference>
<keyword evidence="3" id="KW-1185">Reference proteome</keyword>
<dbReference type="SUPFAM" id="SSF52833">
    <property type="entry name" value="Thioredoxin-like"/>
    <property type="match status" value="1"/>
</dbReference>
<dbReference type="OrthoDB" id="10263751at2759"/>
<reference evidence="2" key="1">
    <citation type="journal article" date="2020" name="Fungal Divers.">
        <title>Resolving the Mortierellaceae phylogeny through synthesis of multi-gene phylogenetics and phylogenomics.</title>
        <authorList>
            <person name="Vandepol N."/>
            <person name="Liber J."/>
            <person name="Desiro A."/>
            <person name="Na H."/>
            <person name="Kennedy M."/>
            <person name="Barry K."/>
            <person name="Grigoriev I.V."/>
            <person name="Miller A.N."/>
            <person name="O'Donnell K."/>
            <person name="Stajich J.E."/>
            <person name="Bonito G."/>
        </authorList>
    </citation>
    <scope>NUCLEOTIDE SEQUENCE</scope>
    <source>
        <strain evidence="2">MES-2147</strain>
    </source>
</reference>
<dbReference type="Proteomes" id="UP000749646">
    <property type="component" value="Unassembled WGS sequence"/>
</dbReference>
<accession>A0A9P6M9X4</accession>
<dbReference type="InterPro" id="IPR050620">
    <property type="entry name" value="Thioredoxin_H-type-like"/>
</dbReference>
<dbReference type="PROSITE" id="PS51352">
    <property type="entry name" value="THIOREDOXIN_2"/>
    <property type="match status" value="1"/>
</dbReference>
<dbReference type="Gene3D" id="3.40.30.10">
    <property type="entry name" value="Glutaredoxin"/>
    <property type="match status" value="1"/>
</dbReference>
<dbReference type="InterPro" id="IPR029021">
    <property type="entry name" value="Prot-tyrosine_phosphatase-like"/>
</dbReference>
<dbReference type="AlphaFoldDB" id="A0A9P6M9X4"/>
<comment type="caution">
    <text evidence="2">The sequence shown here is derived from an EMBL/GenBank/DDBJ whole genome shotgun (WGS) entry which is preliminary data.</text>
</comment>
<dbReference type="Pfam" id="PF00085">
    <property type="entry name" value="Thioredoxin"/>
    <property type="match status" value="1"/>
</dbReference>
<dbReference type="EMBL" id="JAAAHW010003453">
    <property type="protein sequence ID" value="KAF9983712.1"/>
    <property type="molecule type" value="Genomic_DNA"/>
</dbReference>
<evidence type="ECO:0000259" key="1">
    <source>
        <dbReference type="PROSITE" id="PS51352"/>
    </source>
</evidence>
<dbReference type="SUPFAM" id="SSF52799">
    <property type="entry name" value="(Phosphotyrosine protein) phosphatases II"/>
    <property type="match status" value="1"/>
</dbReference>
<dbReference type="InterPro" id="IPR036249">
    <property type="entry name" value="Thioredoxin-like_sf"/>
</dbReference>
<proteinExistence type="predicted"/>
<name>A0A9P6M9X4_9FUNG</name>
<evidence type="ECO:0000313" key="3">
    <source>
        <dbReference type="Proteomes" id="UP000749646"/>
    </source>
</evidence>
<dbReference type="CDD" id="cd02947">
    <property type="entry name" value="TRX_family"/>
    <property type="match status" value="1"/>
</dbReference>
<dbReference type="InterPro" id="IPR013766">
    <property type="entry name" value="Thioredoxin_domain"/>
</dbReference>
<gene>
    <name evidence="2" type="ORF">BGZ65_001521</name>
</gene>
<dbReference type="PANTHER" id="PTHR10438:SF405">
    <property type="entry name" value="THIOREDOXIN DOMAIN-CONTAINING PROTEIN"/>
    <property type="match status" value="1"/>
</dbReference>